<name>A0A6G8ALH0_9ENTE</name>
<dbReference type="GO" id="GO:0032259">
    <property type="term" value="P:methylation"/>
    <property type="evidence" value="ECO:0007669"/>
    <property type="project" value="UniProtKB-KW"/>
</dbReference>
<dbReference type="AlphaFoldDB" id="A0A6G8ALH0"/>
<dbReference type="PANTHER" id="PTHR47816:SF4">
    <property type="entry name" value="RIBOSOMAL RNA SMALL SUBUNIT METHYLTRANSFERASE C"/>
    <property type="match status" value="1"/>
</dbReference>
<dbReference type="Pfam" id="PF05175">
    <property type="entry name" value="MTS"/>
    <property type="match status" value="1"/>
</dbReference>
<evidence type="ECO:0000313" key="5">
    <source>
        <dbReference type="Proteomes" id="UP000500890"/>
    </source>
</evidence>
<dbReference type="GO" id="GO:0008757">
    <property type="term" value="F:S-adenosylmethionine-dependent methyltransferase activity"/>
    <property type="evidence" value="ECO:0007669"/>
    <property type="project" value="InterPro"/>
</dbReference>
<keyword evidence="2 4" id="KW-0808">Transferase</keyword>
<evidence type="ECO:0000256" key="1">
    <source>
        <dbReference type="ARBA" id="ARBA00022603"/>
    </source>
</evidence>
<protein>
    <submittedName>
        <fullName evidence="4">Class I SAM-dependent methyltransferase</fullName>
    </submittedName>
</protein>
<dbReference type="InterPro" id="IPR029063">
    <property type="entry name" value="SAM-dependent_MTases_sf"/>
</dbReference>
<reference evidence="4 5" key="1">
    <citation type="submission" date="2020-03" db="EMBL/GenBank/DDBJ databases">
        <title>Vagococcus sp. nov., isolated from beetles.</title>
        <authorList>
            <person name="Hyun D.-W."/>
            <person name="Bae J.-W."/>
        </authorList>
    </citation>
    <scope>NUCLEOTIDE SEQUENCE [LARGE SCALE GENOMIC DNA]</scope>
    <source>
        <strain evidence="4 5">HDW17A</strain>
    </source>
</reference>
<keyword evidence="1 4" id="KW-0489">Methyltransferase</keyword>
<dbReference type="Proteomes" id="UP000500890">
    <property type="component" value="Chromosome"/>
</dbReference>
<dbReference type="PANTHER" id="PTHR47816">
    <property type="entry name" value="RIBOSOMAL RNA SMALL SUBUNIT METHYLTRANSFERASE C"/>
    <property type="match status" value="1"/>
</dbReference>
<dbReference type="CDD" id="cd02440">
    <property type="entry name" value="AdoMet_MTases"/>
    <property type="match status" value="1"/>
</dbReference>
<keyword evidence="5" id="KW-1185">Reference proteome</keyword>
<feature type="domain" description="Methyltransferase small" evidence="3">
    <location>
        <begin position="31"/>
        <end position="197"/>
    </location>
</feature>
<dbReference type="Gene3D" id="3.40.50.150">
    <property type="entry name" value="Vaccinia Virus protein VP39"/>
    <property type="match status" value="1"/>
</dbReference>
<dbReference type="InterPro" id="IPR007848">
    <property type="entry name" value="Small_mtfrase_dom"/>
</dbReference>
<accession>A0A6G8ALH0</accession>
<dbReference type="RefSeq" id="WP_166006728.1">
    <property type="nucleotide sequence ID" value="NZ_CP049886.1"/>
</dbReference>
<dbReference type="InterPro" id="IPR046977">
    <property type="entry name" value="RsmC/RlmG"/>
</dbReference>
<sequence length="202" mass="21973">MTNNNHYYTNQPSTPHDLSEWTFELKGKMFRFTTDAGVFSKKTVDFGSRVLIDAFSEENLPAGGILDVGCGYGPIGLSLASATDRQVEMVDINQRAVELAQKNAQMNGISNVTIHESNIYEAVEGTYAAVLSNPPIRAGKQVVHEILEGAYPKLVTGGTLTVVIQKKQGAPSAAKKMEEVFGNVETLTKEKGYFILQSVKQG</sequence>
<gene>
    <name evidence="4" type="ORF">G7081_01395</name>
</gene>
<evidence type="ECO:0000313" key="4">
    <source>
        <dbReference type="EMBL" id="QIL45837.1"/>
    </source>
</evidence>
<proteinExistence type="predicted"/>
<evidence type="ECO:0000259" key="3">
    <source>
        <dbReference type="Pfam" id="PF05175"/>
    </source>
</evidence>
<dbReference type="EMBL" id="CP049886">
    <property type="protein sequence ID" value="QIL45837.1"/>
    <property type="molecule type" value="Genomic_DNA"/>
</dbReference>
<dbReference type="KEGG" id="vah:G7081_01395"/>
<organism evidence="4 5">
    <name type="scientific">Vagococcus coleopterorum</name>
    <dbReference type="NCBI Taxonomy" id="2714946"/>
    <lineage>
        <taxon>Bacteria</taxon>
        <taxon>Bacillati</taxon>
        <taxon>Bacillota</taxon>
        <taxon>Bacilli</taxon>
        <taxon>Lactobacillales</taxon>
        <taxon>Enterococcaceae</taxon>
        <taxon>Vagococcus</taxon>
    </lineage>
</organism>
<evidence type="ECO:0000256" key="2">
    <source>
        <dbReference type="ARBA" id="ARBA00022679"/>
    </source>
</evidence>
<dbReference type="SUPFAM" id="SSF53335">
    <property type="entry name" value="S-adenosyl-L-methionine-dependent methyltransferases"/>
    <property type="match status" value="1"/>
</dbReference>